<organism evidence="1 2">
    <name type="scientific">Algoriphagus jejuensis</name>
    <dbReference type="NCBI Taxonomy" id="419934"/>
    <lineage>
        <taxon>Bacteria</taxon>
        <taxon>Pseudomonadati</taxon>
        <taxon>Bacteroidota</taxon>
        <taxon>Cytophagia</taxon>
        <taxon>Cytophagales</taxon>
        <taxon>Cyclobacteriaceae</taxon>
        <taxon>Algoriphagus</taxon>
    </lineage>
</organism>
<proteinExistence type="predicted"/>
<evidence type="ECO:0000313" key="1">
    <source>
        <dbReference type="EMBL" id="GAA0878980.1"/>
    </source>
</evidence>
<sequence length="154" mass="16953">MHGAGEGLRFTGFHGLTHFVHEHSGCLRPDSVASGHLEGREAFGGSGHFKADVKSLQQTKFHFVEQGVCAGAFRITTLVAGSRVVFADLASLVTTLPANKSLVPLQFTEVLFTIFFSFEALSKLYDALSFKNVHFLKLMQVKDMNLNGHLRIFI</sequence>
<gene>
    <name evidence="1" type="ORF">GCM10009119_19480</name>
</gene>
<keyword evidence="2" id="KW-1185">Reference proteome</keyword>
<protein>
    <submittedName>
        <fullName evidence="1">Uncharacterized protein</fullName>
    </submittedName>
</protein>
<accession>A0ABN1N0A2</accession>
<evidence type="ECO:0000313" key="2">
    <source>
        <dbReference type="Proteomes" id="UP001500469"/>
    </source>
</evidence>
<reference evidence="1 2" key="1">
    <citation type="journal article" date="2019" name="Int. J. Syst. Evol. Microbiol.">
        <title>The Global Catalogue of Microorganisms (GCM) 10K type strain sequencing project: providing services to taxonomists for standard genome sequencing and annotation.</title>
        <authorList>
            <consortium name="The Broad Institute Genomics Platform"/>
            <consortium name="The Broad Institute Genome Sequencing Center for Infectious Disease"/>
            <person name="Wu L."/>
            <person name="Ma J."/>
        </authorList>
    </citation>
    <scope>NUCLEOTIDE SEQUENCE [LARGE SCALE GENOMIC DNA]</scope>
    <source>
        <strain evidence="1 2">JCM 16112</strain>
    </source>
</reference>
<comment type="caution">
    <text evidence="1">The sequence shown here is derived from an EMBL/GenBank/DDBJ whole genome shotgun (WGS) entry which is preliminary data.</text>
</comment>
<dbReference type="Proteomes" id="UP001500469">
    <property type="component" value="Unassembled WGS sequence"/>
</dbReference>
<name>A0ABN1N0A2_9BACT</name>
<dbReference type="EMBL" id="BAAAFI010000008">
    <property type="protein sequence ID" value="GAA0878980.1"/>
    <property type="molecule type" value="Genomic_DNA"/>
</dbReference>